<dbReference type="EMBL" id="MQTW01001083">
    <property type="protein sequence ID" value="RYC78532.1"/>
    <property type="molecule type" value="Genomic_DNA"/>
</dbReference>
<sequence>MLFIKGSKTFMERLNNGIAQPSIGIDCCRVWKLTSLCKILAETTAAVENDSKTALGHLLQSQHVVLLGRSISLCTQDEKLDMKLAGEFSGT</sequence>
<proteinExistence type="predicted"/>
<evidence type="ECO:0000313" key="1">
    <source>
        <dbReference type="EMBL" id="RYC78532.1"/>
    </source>
</evidence>
<dbReference type="AlphaFoldDB" id="A0A4Q2UWV0"/>
<reference evidence="1 2" key="1">
    <citation type="submission" date="2016-12" db="EMBL/GenBank/DDBJ databases">
        <title>Draft genome sequence of Fusarium oxysporum causing rot on Narcissus.</title>
        <authorList>
            <person name="Armitage A.D."/>
            <person name="Taylor A."/>
            <person name="Clarkson J.P."/>
            <person name="Harrison R.J."/>
            <person name="Jackson A.C."/>
        </authorList>
    </citation>
    <scope>NUCLEOTIDE SEQUENCE [LARGE SCALE GENOMIC DNA]</scope>
    <source>
        <strain evidence="1 2">N139</strain>
    </source>
</reference>
<evidence type="ECO:0000313" key="2">
    <source>
        <dbReference type="Proteomes" id="UP000290540"/>
    </source>
</evidence>
<gene>
    <name evidence="1" type="ORF">BFJ63_vAg18596</name>
</gene>
<organism evidence="1 2">
    <name type="scientific">Fusarium oxysporum f. sp. narcissi</name>
    <dbReference type="NCBI Taxonomy" id="451672"/>
    <lineage>
        <taxon>Eukaryota</taxon>
        <taxon>Fungi</taxon>
        <taxon>Dikarya</taxon>
        <taxon>Ascomycota</taxon>
        <taxon>Pezizomycotina</taxon>
        <taxon>Sordariomycetes</taxon>
        <taxon>Hypocreomycetidae</taxon>
        <taxon>Hypocreales</taxon>
        <taxon>Nectriaceae</taxon>
        <taxon>Fusarium</taxon>
        <taxon>Fusarium oxysporum species complex</taxon>
    </lineage>
</organism>
<name>A0A4Q2UWV0_FUSOX</name>
<dbReference type="Proteomes" id="UP000290540">
    <property type="component" value="Unassembled WGS sequence"/>
</dbReference>
<accession>A0A4Q2UWV0</accession>
<comment type="caution">
    <text evidence="1">The sequence shown here is derived from an EMBL/GenBank/DDBJ whole genome shotgun (WGS) entry which is preliminary data.</text>
</comment>
<protein>
    <submittedName>
        <fullName evidence="1">Uncharacterized protein</fullName>
    </submittedName>
</protein>